<sequence length="102" mass="11040">MQLIINEVVAFFVVAMFASFAFGIFMGIGVSASCEKAFMDKIRHQQQVLSGPSNPVPDKPASEHGRQDDRIDKILARSDALEAAVRSLLANSARTSDAGESR</sequence>
<organism evidence="3 4">
    <name type="scientific">Pseudozyma flocculosa PF-1</name>
    <dbReference type="NCBI Taxonomy" id="1277687"/>
    <lineage>
        <taxon>Eukaryota</taxon>
        <taxon>Fungi</taxon>
        <taxon>Dikarya</taxon>
        <taxon>Basidiomycota</taxon>
        <taxon>Ustilaginomycotina</taxon>
        <taxon>Ustilaginomycetes</taxon>
        <taxon>Ustilaginales</taxon>
        <taxon>Ustilaginaceae</taxon>
        <taxon>Pseudozyma</taxon>
    </lineage>
</organism>
<evidence type="ECO:0000313" key="3">
    <source>
        <dbReference type="EMBL" id="EPQ29094.1"/>
    </source>
</evidence>
<dbReference type="AlphaFoldDB" id="A0A061H9H4"/>
<dbReference type="Proteomes" id="UP000053664">
    <property type="component" value="Unassembled WGS sequence"/>
</dbReference>
<accession>A0A061H9H4</accession>
<dbReference type="EMBL" id="KE361632">
    <property type="protein sequence ID" value="EPQ29094.1"/>
    <property type="molecule type" value="Genomic_DNA"/>
</dbReference>
<feature type="transmembrane region" description="Helical" evidence="2">
    <location>
        <begin position="12"/>
        <end position="34"/>
    </location>
</feature>
<keyword evidence="2" id="KW-1133">Transmembrane helix</keyword>
<feature type="region of interest" description="Disordered" evidence="1">
    <location>
        <begin position="46"/>
        <end position="69"/>
    </location>
</feature>
<dbReference type="KEGG" id="pfp:PFL1_03383"/>
<dbReference type="RefSeq" id="XP_007879091.1">
    <property type="nucleotide sequence ID" value="XM_007880900.1"/>
</dbReference>
<reference evidence="3 4" key="1">
    <citation type="journal article" date="2013" name="Plant Cell">
        <title>The transition from a phytopathogenic smut ancestor to an anamorphic biocontrol agent deciphered by comparative whole-genome analysis.</title>
        <authorList>
            <person name="Lefebvre F."/>
            <person name="Joly D.L."/>
            <person name="Labbe C."/>
            <person name="Teichmann B."/>
            <person name="Linning R."/>
            <person name="Belzile F."/>
            <person name="Bakkeren G."/>
            <person name="Belanger R.R."/>
        </authorList>
    </citation>
    <scope>NUCLEOTIDE SEQUENCE [LARGE SCALE GENOMIC DNA]</scope>
    <source>
        <strain evidence="3 4">PF-1</strain>
    </source>
</reference>
<protein>
    <submittedName>
        <fullName evidence="3">Uncharacterized protein</fullName>
    </submittedName>
</protein>
<dbReference type="HOGENOM" id="CLU_2278676_0_0_1"/>
<name>A0A061H9H4_9BASI</name>
<keyword evidence="2" id="KW-0472">Membrane</keyword>
<proteinExistence type="predicted"/>
<feature type="compositionally biased region" description="Basic and acidic residues" evidence="1">
    <location>
        <begin position="60"/>
        <end position="69"/>
    </location>
</feature>
<keyword evidence="2" id="KW-0812">Transmembrane</keyword>
<evidence type="ECO:0000313" key="4">
    <source>
        <dbReference type="Proteomes" id="UP000053664"/>
    </source>
</evidence>
<evidence type="ECO:0000256" key="1">
    <source>
        <dbReference type="SAM" id="MobiDB-lite"/>
    </source>
</evidence>
<gene>
    <name evidence="3" type="ORF">PFL1_03383</name>
</gene>
<dbReference type="GeneID" id="19317493"/>
<evidence type="ECO:0000256" key="2">
    <source>
        <dbReference type="SAM" id="Phobius"/>
    </source>
</evidence>